<keyword evidence="2" id="KW-0285">Flavoprotein</keyword>
<evidence type="ECO:0000256" key="4">
    <source>
        <dbReference type="ARBA" id="ARBA00022857"/>
    </source>
</evidence>
<evidence type="ECO:0000256" key="5">
    <source>
        <dbReference type="ARBA" id="ARBA00023002"/>
    </source>
</evidence>
<dbReference type="SUPFAM" id="SSF51905">
    <property type="entry name" value="FAD/NAD(P)-binding domain"/>
    <property type="match status" value="1"/>
</dbReference>
<keyword evidence="5" id="KW-0560">Oxidoreductase</keyword>
<evidence type="ECO:0000256" key="1">
    <source>
        <dbReference type="ARBA" id="ARBA00001974"/>
    </source>
</evidence>
<comment type="caution">
    <text evidence="6">The sequence shown here is derived from an EMBL/GenBank/DDBJ whole genome shotgun (WGS) entry which is preliminary data.</text>
</comment>
<protein>
    <recommendedName>
        <fullName evidence="8">NADPH:adrenodoxin oxidoreductase, mitochondrial</fullName>
    </recommendedName>
</protein>
<evidence type="ECO:0000256" key="3">
    <source>
        <dbReference type="ARBA" id="ARBA00022827"/>
    </source>
</evidence>
<keyword evidence="3" id="KW-0274">FAD</keyword>
<gene>
    <name evidence="6" type="ORF">P7K49_011761</name>
</gene>
<evidence type="ECO:0000313" key="6">
    <source>
        <dbReference type="EMBL" id="KAK2112014.1"/>
    </source>
</evidence>
<evidence type="ECO:0000256" key="2">
    <source>
        <dbReference type="ARBA" id="ARBA00022630"/>
    </source>
</evidence>
<dbReference type="InterPro" id="IPR055275">
    <property type="entry name" value="Ferredox_Rdtase"/>
</dbReference>
<accession>A0ABQ9VT36</accession>
<dbReference type="PANTHER" id="PTHR48467:SF1">
    <property type="entry name" value="GLUTAMATE SYNTHASE 1 [NADH], CHLOROPLASTIC-LIKE"/>
    <property type="match status" value="1"/>
</dbReference>
<keyword evidence="7" id="KW-1185">Reference proteome</keyword>
<dbReference type="Gene3D" id="3.50.50.60">
    <property type="entry name" value="FAD/NAD(P)-binding domain"/>
    <property type="match status" value="1"/>
</dbReference>
<organism evidence="6 7">
    <name type="scientific">Saguinus oedipus</name>
    <name type="common">Cotton-top tamarin</name>
    <name type="synonym">Oedipomidas oedipus</name>
    <dbReference type="NCBI Taxonomy" id="9490"/>
    <lineage>
        <taxon>Eukaryota</taxon>
        <taxon>Metazoa</taxon>
        <taxon>Chordata</taxon>
        <taxon>Craniata</taxon>
        <taxon>Vertebrata</taxon>
        <taxon>Euteleostomi</taxon>
        <taxon>Mammalia</taxon>
        <taxon>Eutheria</taxon>
        <taxon>Euarchontoglires</taxon>
        <taxon>Primates</taxon>
        <taxon>Haplorrhini</taxon>
        <taxon>Platyrrhini</taxon>
        <taxon>Cebidae</taxon>
        <taxon>Callitrichinae</taxon>
        <taxon>Saguinus</taxon>
    </lineage>
</organism>
<dbReference type="Proteomes" id="UP001266305">
    <property type="component" value="Unassembled WGS sequence"/>
</dbReference>
<dbReference type="PANTHER" id="PTHR48467">
    <property type="entry name" value="GLUTAMATE SYNTHASE 1 [NADH], CHLOROPLASTIC-LIKE"/>
    <property type="match status" value="1"/>
</dbReference>
<name>A0ABQ9VT36_SAGOE</name>
<keyword evidence="4" id="KW-0521">NADP</keyword>
<proteinExistence type="predicted"/>
<evidence type="ECO:0000313" key="7">
    <source>
        <dbReference type="Proteomes" id="UP001266305"/>
    </source>
</evidence>
<sequence>MHAAEEKLEGGHWEPRGLPGPPVLVLRAVGLGPVIFHQSYGAEDHRALEIPGEELPGVCSARAFVGWYNGLPENQELKPDLSCDTAVILGQGNVALDVARILLTPPEHLEVSGRLGLRGGGGVTPGRESGSVPLFPCGAQAEAL</sequence>
<dbReference type="EMBL" id="JASSZA010000005">
    <property type="protein sequence ID" value="KAK2112014.1"/>
    <property type="molecule type" value="Genomic_DNA"/>
</dbReference>
<evidence type="ECO:0008006" key="8">
    <source>
        <dbReference type="Google" id="ProtNLM"/>
    </source>
</evidence>
<comment type="cofactor">
    <cofactor evidence="1">
        <name>FAD</name>
        <dbReference type="ChEBI" id="CHEBI:57692"/>
    </cofactor>
</comment>
<reference evidence="6 7" key="1">
    <citation type="submission" date="2023-05" db="EMBL/GenBank/DDBJ databases">
        <title>B98-5 Cell Line De Novo Hybrid Assembly: An Optical Mapping Approach.</title>
        <authorList>
            <person name="Kananen K."/>
            <person name="Auerbach J.A."/>
            <person name="Kautto E."/>
            <person name="Blachly J.S."/>
        </authorList>
    </citation>
    <scope>NUCLEOTIDE SEQUENCE [LARGE SCALE GENOMIC DNA]</scope>
    <source>
        <strain evidence="6">B95-8</strain>
        <tissue evidence="6">Cell line</tissue>
    </source>
</reference>
<dbReference type="InterPro" id="IPR036188">
    <property type="entry name" value="FAD/NAD-bd_sf"/>
</dbReference>